<protein>
    <recommendedName>
        <fullName evidence="3">Leucine-rich repeat containing protein</fullName>
    </recommendedName>
</protein>
<evidence type="ECO:0000313" key="1">
    <source>
        <dbReference type="EMBL" id="EAY26699.1"/>
    </source>
</evidence>
<reference evidence="1 2" key="1">
    <citation type="submission" date="2007-01" db="EMBL/GenBank/DDBJ databases">
        <authorList>
            <person name="Haygood M."/>
            <person name="Podell S."/>
            <person name="Anderson C."/>
            <person name="Hopkinson B."/>
            <person name="Roe K."/>
            <person name="Barbeau K."/>
            <person name="Gaasterland T."/>
            <person name="Ferriera S."/>
            <person name="Johnson J."/>
            <person name="Kravitz S."/>
            <person name="Beeson K."/>
            <person name="Sutton G."/>
            <person name="Rogers Y.-H."/>
            <person name="Friedman R."/>
            <person name="Frazier M."/>
            <person name="Venter J.C."/>
        </authorList>
    </citation>
    <scope>NUCLEOTIDE SEQUENCE [LARGE SCALE GENOMIC DNA]</scope>
    <source>
        <strain evidence="1 2">ATCC 23134</strain>
    </source>
</reference>
<name>A1ZSF1_MICM2</name>
<keyword evidence="2" id="KW-1185">Reference proteome</keyword>
<proteinExistence type="predicted"/>
<dbReference type="Proteomes" id="UP000004095">
    <property type="component" value="Unassembled WGS sequence"/>
</dbReference>
<comment type="caution">
    <text evidence="1">The sequence shown here is derived from an EMBL/GenBank/DDBJ whole genome shotgun (WGS) entry which is preliminary data.</text>
</comment>
<accession>A1ZSF1</accession>
<dbReference type="EMBL" id="AAWS01000031">
    <property type="protein sequence ID" value="EAY26699.1"/>
    <property type="molecule type" value="Genomic_DNA"/>
</dbReference>
<dbReference type="InterPro" id="IPR032675">
    <property type="entry name" value="LRR_dom_sf"/>
</dbReference>
<dbReference type="Gene3D" id="3.80.10.10">
    <property type="entry name" value="Ribonuclease Inhibitor"/>
    <property type="match status" value="1"/>
</dbReference>
<dbReference type="SUPFAM" id="SSF52075">
    <property type="entry name" value="Outer arm dynein light chain 1"/>
    <property type="match status" value="1"/>
</dbReference>
<sequence>MTDLPPEFAQLDNLRDLYLGKNAFNRLPKVLKQLKKLQVLRLGGQKYTSEDKEALKAALPDCFVQE</sequence>
<evidence type="ECO:0000313" key="2">
    <source>
        <dbReference type="Proteomes" id="UP000004095"/>
    </source>
</evidence>
<dbReference type="AlphaFoldDB" id="A1ZSF1"/>
<organism evidence="1 2">
    <name type="scientific">Microscilla marina ATCC 23134</name>
    <dbReference type="NCBI Taxonomy" id="313606"/>
    <lineage>
        <taxon>Bacteria</taxon>
        <taxon>Pseudomonadati</taxon>
        <taxon>Bacteroidota</taxon>
        <taxon>Cytophagia</taxon>
        <taxon>Cytophagales</taxon>
        <taxon>Microscillaceae</taxon>
        <taxon>Microscilla</taxon>
    </lineage>
</organism>
<evidence type="ECO:0008006" key="3">
    <source>
        <dbReference type="Google" id="ProtNLM"/>
    </source>
</evidence>
<gene>
    <name evidence="1" type="ORF">M23134_02950</name>
</gene>